<dbReference type="InterPro" id="IPR013762">
    <property type="entry name" value="Integrase-like_cat_sf"/>
</dbReference>
<dbReference type="RefSeq" id="WP_221225271.1">
    <property type="nucleotide sequence ID" value="NZ_JACHXU010000017.1"/>
</dbReference>
<dbReference type="GO" id="GO:0006310">
    <property type="term" value="P:DNA recombination"/>
    <property type="evidence" value="ECO:0007669"/>
    <property type="project" value="UniProtKB-KW"/>
</dbReference>
<evidence type="ECO:0000256" key="2">
    <source>
        <dbReference type="ARBA" id="ARBA00022908"/>
    </source>
</evidence>
<dbReference type="SUPFAM" id="SSF56349">
    <property type="entry name" value="DNA breaking-rejoining enzymes"/>
    <property type="match status" value="1"/>
</dbReference>
<dbReference type="InterPro" id="IPR010998">
    <property type="entry name" value="Integrase_recombinase_N"/>
</dbReference>
<dbReference type="GO" id="GO:0003677">
    <property type="term" value="F:DNA binding"/>
    <property type="evidence" value="ECO:0007669"/>
    <property type="project" value="UniProtKB-KW"/>
</dbReference>
<dbReference type="PANTHER" id="PTHR30349:SF64">
    <property type="entry name" value="PROPHAGE INTEGRASE INTD-RELATED"/>
    <property type="match status" value="1"/>
</dbReference>
<keyword evidence="7" id="KW-1185">Reference proteome</keyword>
<dbReference type="GO" id="GO:0015074">
    <property type="term" value="P:DNA integration"/>
    <property type="evidence" value="ECO:0007669"/>
    <property type="project" value="UniProtKB-KW"/>
</dbReference>
<dbReference type="InterPro" id="IPR002104">
    <property type="entry name" value="Integrase_catalytic"/>
</dbReference>
<dbReference type="NCBIfam" id="TIGR02249">
    <property type="entry name" value="integrase_gron"/>
    <property type="match status" value="1"/>
</dbReference>
<dbReference type="InterPro" id="IPR050090">
    <property type="entry name" value="Tyrosine_recombinase_XerCD"/>
</dbReference>
<keyword evidence="4" id="KW-0233">DNA recombination</keyword>
<evidence type="ECO:0000313" key="6">
    <source>
        <dbReference type="EMBL" id="MBB3208606.1"/>
    </source>
</evidence>
<organism evidence="6 7">
    <name type="scientific">Aporhodopirellula rubra</name>
    <dbReference type="NCBI Taxonomy" id="980271"/>
    <lineage>
        <taxon>Bacteria</taxon>
        <taxon>Pseudomonadati</taxon>
        <taxon>Planctomycetota</taxon>
        <taxon>Planctomycetia</taxon>
        <taxon>Pirellulales</taxon>
        <taxon>Pirellulaceae</taxon>
        <taxon>Aporhodopirellula</taxon>
    </lineage>
</organism>
<proteinExistence type="inferred from homology"/>
<comment type="caution">
    <text evidence="6">The sequence shown here is derived from an EMBL/GenBank/DDBJ whole genome shotgun (WGS) entry which is preliminary data.</text>
</comment>
<dbReference type="CDD" id="cd01193">
    <property type="entry name" value="INT_IntI_C"/>
    <property type="match status" value="1"/>
</dbReference>
<dbReference type="InterPro" id="IPR004107">
    <property type="entry name" value="Integrase_SAM-like_N"/>
</dbReference>
<dbReference type="EMBL" id="JACHXU010000017">
    <property type="protein sequence ID" value="MBB3208606.1"/>
    <property type="molecule type" value="Genomic_DNA"/>
</dbReference>
<name>A0A7W5E1X3_9BACT</name>
<evidence type="ECO:0000313" key="7">
    <source>
        <dbReference type="Proteomes" id="UP000536179"/>
    </source>
</evidence>
<dbReference type="AlphaFoldDB" id="A0A7W5E1X3"/>
<keyword evidence="3" id="KW-0238">DNA-binding</keyword>
<reference evidence="6 7" key="1">
    <citation type="submission" date="2020-08" db="EMBL/GenBank/DDBJ databases">
        <title>Genomic Encyclopedia of Type Strains, Phase III (KMG-III): the genomes of soil and plant-associated and newly described type strains.</title>
        <authorList>
            <person name="Whitman W."/>
        </authorList>
    </citation>
    <scope>NUCLEOTIDE SEQUENCE [LARGE SCALE GENOMIC DNA]</scope>
    <source>
        <strain evidence="6 7">CECT 8075</strain>
    </source>
</reference>
<evidence type="ECO:0000256" key="3">
    <source>
        <dbReference type="ARBA" id="ARBA00023125"/>
    </source>
</evidence>
<dbReference type="Pfam" id="PF13495">
    <property type="entry name" value="Phage_int_SAM_4"/>
    <property type="match status" value="1"/>
</dbReference>
<keyword evidence="2" id="KW-0229">DNA integration</keyword>
<sequence>MANYCKSSSGEQGLKWARIWFKQFCLFHRRPVDPAKEFTAEEVIAFLRSKRDAGVPAWKRMKVIEGLIVFRESVQHRDPADLLPLRETMRGIVSIERAKSEGYDTIDDVVGKIDPKEPDAIQEFRRALRRGGMALRTERTYVGKLKNFMADRGLTCLADFERIGAADVEAHLTDLAVDGNVAPSTQNVSFHSLLKFFTLVLKREMGKIEAIRATKKPMTPTVLGPKEIAGVFEGLSGVHLTIAKLLYGCGMRISEAIRLRVKDIDFANKQIEIRQSKGGKSRLVPMPDDLTEPLRRFVNSRAAQHDQDLADGTASVWLPYALDRKYPKAHRELKWQYLFASHRLSRDPKTGRRHRHHLHMDTFPKHLRRAVESAGVLKHVTSHTFRHCYATHLLWNGTDIRQIQQLLGHSDVKTTEIYTHVRNPNETKVVSPLDRLVREREEEAVRRASAS</sequence>
<evidence type="ECO:0000256" key="1">
    <source>
        <dbReference type="ARBA" id="ARBA00008857"/>
    </source>
</evidence>
<comment type="similarity">
    <text evidence="1">Belongs to the 'phage' integrase family.</text>
</comment>
<dbReference type="Proteomes" id="UP000536179">
    <property type="component" value="Unassembled WGS sequence"/>
</dbReference>
<accession>A0A7W5E1X3</accession>
<evidence type="ECO:0000256" key="4">
    <source>
        <dbReference type="ARBA" id="ARBA00023172"/>
    </source>
</evidence>
<dbReference type="PANTHER" id="PTHR30349">
    <property type="entry name" value="PHAGE INTEGRASE-RELATED"/>
    <property type="match status" value="1"/>
</dbReference>
<dbReference type="InterPro" id="IPR011010">
    <property type="entry name" value="DNA_brk_join_enz"/>
</dbReference>
<dbReference type="Pfam" id="PF00589">
    <property type="entry name" value="Phage_integrase"/>
    <property type="match status" value="1"/>
</dbReference>
<dbReference type="Gene3D" id="1.10.443.10">
    <property type="entry name" value="Intergrase catalytic core"/>
    <property type="match status" value="1"/>
</dbReference>
<protein>
    <submittedName>
        <fullName evidence="6">Integron integrase</fullName>
    </submittedName>
</protein>
<evidence type="ECO:0000259" key="5">
    <source>
        <dbReference type="PROSITE" id="PS51898"/>
    </source>
</evidence>
<gene>
    <name evidence="6" type="ORF">FHS27_004438</name>
</gene>
<dbReference type="PROSITE" id="PS51898">
    <property type="entry name" value="TYR_RECOMBINASE"/>
    <property type="match status" value="1"/>
</dbReference>
<dbReference type="Gene3D" id="1.10.150.130">
    <property type="match status" value="1"/>
</dbReference>
<dbReference type="InterPro" id="IPR011946">
    <property type="entry name" value="Integrase_integron-type"/>
</dbReference>
<feature type="domain" description="Tyr recombinase" evidence="5">
    <location>
        <begin position="218"/>
        <end position="431"/>
    </location>
</feature>